<keyword evidence="2" id="KW-1185">Reference proteome</keyword>
<accession>A0A1I2N0G1</accession>
<proteinExistence type="predicted"/>
<protein>
    <submittedName>
        <fullName evidence="1">Uncharacterized protein</fullName>
    </submittedName>
</protein>
<dbReference type="EMBL" id="FOOH01000017">
    <property type="protein sequence ID" value="SFF97242.1"/>
    <property type="molecule type" value="Genomic_DNA"/>
</dbReference>
<evidence type="ECO:0000313" key="1">
    <source>
        <dbReference type="EMBL" id="SFF97242.1"/>
    </source>
</evidence>
<name>A0A1I2N0G1_9FLAO</name>
<evidence type="ECO:0000313" key="2">
    <source>
        <dbReference type="Proteomes" id="UP000199116"/>
    </source>
</evidence>
<dbReference type="AlphaFoldDB" id="A0A1I2N0G1"/>
<reference evidence="2" key="1">
    <citation type="submission" date="2016-10" db="EMBL/GenBank/DDBJ databases">
        <authorList>
            <person name="Varghese N."/>
            <person name="Submissions S."/>
        </authorList>
    </citation>
    <scope>NUCLEOTIDE SEQUENCE [LARGE SCALE GENOMIC DNA]</scope>
    <source>
        <strain evidence="2">DSM 23515</strain>
    </source>
</reference>
<sequence>MNNLQDYLREILIEFPKILASMVHPTAPAEAIAISIHSINFKNNQL</sequence>
<dbReference type="RefSeq" id="WP_156858136.1">
    <property type="nucleotide sequence ID" value="NZ_FOOH01000017.1"/>
</dbReference>
<gene>
    <name evidence="1" type="ORF">SAMN04488033_11745</name>
</gene>
<organism evidence="1 2">
    <name type="scientific">Salegentibacter agarivorans</name>
    <dbReference type="NCBI Taxonomy" id="345907"/>
    <lineage>
        <taxon>Bacteria</taxon>
        <taxon>Pseudomonadati</taxon>
        <taxon>Bacteroidota</taxon>
        <taxon>Flavobacteriia</taxon>
        <taxon>Flavobacteriales</taxon>
        <taxon>Flavobacteriaceae</taxon>
        <taxon>Salegentibacter</taxon>
    </lineage>
</organism>
<dbReference type="Proteomes" id="UP000199116">
    <property type="component" value="Unassembled WGS sequence"/>
</dbReference>